<accession>A0ABZ1EK18</accession>
<protein>
    <submittedName>
        <fullName evidence="1">Uncharacterized protein</fullName>
    </submittedName>
</protein>
<organism evidence="1 2">
    <name type="scientific">Micromonospora peucetia</name>
    <dbReference type="NCBI Taxonomy" id="47871"/>
    <lineage>
        <taxon>Bacteria</taxon>
        <taxon>Bacillati</taxon>
        <taxon>Actinomycetota</taxon>
        <taxon>Actinomycetes</taxon>
        <taxon>Micromonosporales</taxon>
        <taxon>Micromonosporaceae</taxon>
        <taxon>Micromonospora</taxon>
    </lineage>
</organism>
<reference evidence="1 2" key="1">
    <citation type="submission" date="2022-10" db="EMBL/GenBank/DDBJ databases">
        <title>The complete genomes of actinobacterial strains from the NBC collection.</title>
        <authorList>
            <person name="Joergensen T.S."/>
            <person name="Alvarez Arevalo M."/>
            <person name="Sterndorff E.B."/>
            <person name="Faurdal D."/>
            <person name="Vuksanovic O."/>
            <person name="Mourched A.-S."/>
            <person name="Charusanti P."/>
            <person name="Shaw S."/>
            <person name="Blin K."/>
            <person name="Weber T."/>
        </authorList>
    </citation>
    <scope>NUCLEOTIDE SEQUENCE [LARGE SCALE GENOMIC DNA]</scope>
    <source>
        <strain evidence="1 2">NBC 01809</strain>
    </source>
</reference>
<evidence type="ECO:0000313" key="2">
    <source>
        <dbReference type="Proteomes" id="UP001334804"/>
    </source>
</evidence>
<dbReference type="RefSeq" id="WP_326564571.1">
    <property type="nucleotide sequence ID" value="NZ_CP109071.1"/>
</dbReference>
<proteinExistence type="predicted"/>
<keyword evidence="2" id="KW-1185">Reference proteome</keyword>
<gene>
    <name evidence="1" type="ORF">OIE14_11225</name>
</gene>
<sequence length="56" mass="5993">MTEREIGEQAPEGCECCGGPGAVVRPHPNGGKYEVCIGCHRYEVEQARIDALAYAA</sequence>
<name>A0ABZ1EK18_9ACTN</name>
<evidence type="ECO:0000313" key="1">
    <source>
        <dbReference type="EMBL" id="WSA34565.1"/>
    </source>
</evidence>
<dbReference type="EMBL" id="CP109071">
    <property type="protein sequence ID" value="WSA34565.1"/>
    <property type="molecule type" value="Genomic_DNA"/>
</dbReference>
<dbReference type="Proteomes" id="UP001334804">
    <property type="component" value="Chromosome"/>
</dbReference>